<dbReference type="InterPro" id="IPR004175">
    <property type="entry name" value="RNA_CPDase"/>
</dbReference>
<evidence type="ECO:0000313" key="4">
    <source>
        <dbReference type="Proteomes" id="UP001158049"/>
    </source>
</evidence>
<reference evidence="3 4" key="1">
    <citation type="submission" date="2017-05" db="EMBL/GenBank/DDBJ databases">
        <authorList>
            <person name="Varghese N."/>
            <person name="Submissions S."/>
        </authorList>
    </citation>
    <scope>NUCLEOTIDE SEQUENCE [LARGE SCALE GENOMIC DNA]</scope>
    <source>
        <strain evidence="3 4">DSM 26001</strain>
    </source>
</reference>
<comment type="caution">
    <text evidence="3">The sequence shown here is derived from an EMBL/GenBank/DDBJ whole genome shotgun (WGS) entry which is preliminary data.</text>
</comment>
<accession>A0ABY1PT65</accession>
<organism evidence="3 4">
    <name type="scientific">Noviherbaspirillum suwonense</name>
    <dbReference type="NCBI Taxonomy" id="1224511"/>
    <lineage>
        <taxon>Bacteria</taxon>
        <taxon>Pseudomonadati</taxon>
        <taxon>Pseudomonadota</taxon>
        <taxon>Betaproteobacteria</taxon>
        <taxon>Burkholderiales</taxon>
        <taxon>Oxalobacteraceae</taxon>
        <taxon>Noviherbaspirillum</taxon>
    </lineage>
</organism>
<dbReference type="InterPro" id="IPR009097">
    <property type="entry name" value="Cyclic_Pdiesterase"/>
</dbReference>
<proteinExistence type="inferred from homology"/>
<feature type="active site" description="Proton acceptor" evidence="2">
    <location>
        <position position="129"/>
    </location>
</feature>
<dbReference type="RefSeq" id="WP_283440575.1">
    <property type="nucleotide sequence ID" value="NZ_FXUL01000001.1"/>
</dbReference>
<dbReference type="EC" id="3.1.4.58" evidence="2"/>
<feature type="active site" description="Proton donor" evidence="2">
    <location>
        <position position="46"/>
    </location>
</feature>
<name>A0ABY1PT65_9BURK</name>
<dbReference type="Gene3D" id="3.90.1140.10">
    <property type="entry name" value="Cyclic phosphodiesterase"/>
    <property type="match status" value="1"/>
</dbReference>
<gene>
    <name evidence="3" type="ORF">SAMN06295970_101432</name>
</gene>
<feature type="short sequence motif" description="HXTX 1" evidence="2">
    <location>
        <begin position="46"/>
        <end position="49"/>
    </location>
</feature>
<keyword evidence="3" id="KW-0436">Ligase</keyword>
<evidence type="ECO:0000256" key="1">
    <source>
        <dbReference type="ARBA" id="ARBA00022801"/>
    </source>
</evidence>
<dbReference type="Proteomes" id="UP001158049">
    <property type="component" value="Unassembled WGS sequence"/>
</dbReference>
<comment type="similarity">
    <text evidence="2">Belongs to the 2H phosphoesterase superfamily. ThpR family.</text>
</comment>
<dbReference type="PANTHER" id="PTHR35561">
    <property type="entry name" value="RNA 2',3'-CYCLIC PHOSPHODIESTERASE"/>
    <property type="match status" value="1"/>
</dbReference>
<keyword evidence="1 2" id="KW-0378">Hydrolase</keyword>
<sequence length="184" mass="19794">MADAAPALRLFFALWPDDAARAALHRLQRGLGIPAGARPVAPENLHLTMAFLGMQQAALLPEIEAILDRVAVPELRLDLDCYGCFPRARIAWAGMRQPPPALAALHEALMEALRQCGIGHDKASAFRPHVTLLRNAVCDNGPAAEPFCWHGPRLALVQSTTMPAGPVYRVLAERAPQAGTDSAN</sequence>
<evidence type="ECO:0000313" key="3">
    <source>
        <dbReference type="EMBL" id="SMP44484.1"/>
    </source>
</evidence>
<dbReference type="SUPFAM" id="SSF55144">
    <property type="entry name" value="LigT-like"/>
    <property type="match status" value="1"/>
</dbReference>
<protein>
    <recommendedName>
        <fullName evidence="2">RNA 2',3'-cyclic phosphodiesterase</fullName>
        <shortName evidence="2">RNA 2',3'-CPDase</shortName>
        <ecNumber evidence="2">3.1.4.58</ecNumber>
    </recommendedName>
</protein>
<dbReference type="EMBL" id="FXUL01000001">
    <property type="protein sequence ID" value="SMP44484.1"/>
    <property type="molecule type" value="Genomic_DNA"/>
</dbReference>
<dbReference type="PANTHER" id="PTHR35561:SF1">
    <property type="entry name" value="RNA 2',3'-CYCLIC PHOSPHODIESTERASE"/>
    <property type="match status" value="1"/>
</dbReference>
<evidence type="ECO:0000256" key="2">
    <source>
        <dbReference type="HAMAP-Rule" id="MF_01940"/>
    </source>
</evidence>
<dbReference type="HAMAP" id="MF_01940">
    <property type="entry name" value="RNA_CPDase"/>
    <property type="match status" value="1"/>
</dbReference>
<feature type="short sequence motif" description="HXTX 2" evidence="2">
    <location>
        <begin position="129"/>
        <end position="132"/>
    </location>
</feature>
<dbReference type="Pfam" id="PF13563">
    <property type="entry name" value="2_5_RNA_ligase2"/>
    <property type="match status" value="1"/>
</dbReference>
<comment type="catalytic activity">
    <reaction evidence="2">
        <text>a 3'-end 2',3'-cyclophospho-ribonucleotide-RNA + H2O = a 3'-end 2'-phospho-ribonucleotide-RNA + H(+)</text>
        <dbReference type="Rhea" id="RHEA:11828"/>
        <dbReference type="Rhea" id="RHEA-COMP:10464"/>
        <dbReference type="Rhea" id="RHEA-COMP:17353"/>
        <dbReference type="ChEBI" id="CHEBI:15377"/>
        <dbReference type="ChEBI" id="CHEBI:15378"/>
        <dbReference type="ChEBI" id="CHEBI:83064"/>
        <dbReference type="ChEBI" id="CHEBI:173113"/>
        <dbReference type="EC" id="3.1.4.58"/>
    </reaction>
</comment>
<dbReference type="GO" id="GO:0016874">
    <property type="term" value="F:ligase activity"/>
    <property type="evidence" value="ECO:0007669"/>
    <property type="project" value="UniProtKB-KW"/>
</dbReference>
<dbReference type="NCBIfam" id="TIGR02258">
    <property type="entry name" value="2_5_ligase"/>
    <property type="match status" value="1"/>
</dbReference>
<keyword evidence="4" id="KW-1185">Reference proteome</keyword>
<comment type="function">
    <text evidence="2">Hydrolyzes RNA 2',3'-cyclic phosphodiester to an RNA 2'-phosphomonoester.</text>
</comment>